<keyword evidence="13" id="KW-0443">Lipid metabolism</keyword>
<comment type="catalytic activity">
    <reaction evidence="17">
        <text>a CDP-1,2-diacyl-sn-glycerol + sn-glycerol 3-phosphate = a 1,2-diacyl-sn-glycero-3-phospho-(1'-sn-glycero-3'-phosphate) + CMP + H(+)</text>
        <dbReference type="Rhea" id="RHEA:12593"/>
        <dbReference type="ChEBI" id="CHEBI:15378"/>
        <dbReference type="ChEBI" id="CHEBI:57597"/>
        <dbReference type="ChEBI" id="CHEBI:58332"/>
        <dbReference type="ChEBI" id="CHEBI:60110"/>
        <dbReference type="ChEBI" id="CHEBI:60377"/>
        <dbReference type="EC" id="2.7.8.5"/>
    </reaction>
</comment>
<organism evidence="21 22">
    <name type="scientific">Sulfoacidibacillus ferrooxidans</name>
    <dbReference type="NCBI Taxonomy" id="2005001"/>
    <lineage>
        <taxon>Bacteria</taxon>
        <taxon>Bacillati</taxon>
        <taxon>Bacillota</taxon>
        <taxon>Bacilli</taxon>
        <taxon>Bacillales</taxon>
        <taxon>Alicyclobacillaceae</taxon>
        <taxon>Sulfoacidibacillus</taxon>
    </lineage>
</organism>
<feature type="transmembrane region" description="Helical" evidence="20">
    <location>
        <begin position="44"/>
        <end position="62"/>
    </location>
</feature>
<keyword evidence="11 20" id="KW-0812">Transmembrane</keyword>
<dbReference type="NCBIfam" id="TIGR00560">
    <property type="entry name" value="pgsA"/>
    <property type="match status" value="1"/>
</dbReference>
<evidence type="ECO:0000256" key="20">
    <source>
        <dbReference type="SAM" id="Phobius"/>
    </source>
</evidence>
<evidence type="ECO:0000313" key="22">
    <source>
        <dbReference type="Proteomes" id="UP001139263"/>
    </source>
</evidence>
<keyword evidence="9" id="KW-0444">Lipid biosynthesis</keyword>
<dbReference type="InterPro" id="IPR050324">
    <property type="entry name" value="CDP-alcohol_PTase-I"/>
</dbReference>
<dbReference type="PIRSF" id="PIRSF000847">
    <property type="entry name" value="Phos_ph_gly_syn"/>
    <property type="match status" value="1"/>
</dbReference>
<evidence type="ECO:0000256" key="8">
    <source>
        <dbReference type="ARBA" id="ARBA00022475"/>
    </source>
</evidence>
<keyword evidence="22" id="KW-1185">Reference proteome</keyword>
<keyword evidence="14 20" id="KW-0472">Membrane</keyword>
<dbReference type="FunFam" id="1.20.120.1760:FF:000004">
    <property type="entry name" value="CDP-diacylglycerol--glycerol-3-phosphate 3-phosphatidyltransferase"/>
    <property type="match status" value="1"/>
</dbReference>
<evidence type="ECO:0000313" key="21">
    <source>
        <dbReference type="EMBL" id="MCI0183653.1"/>
    </source>
</evidence>
<name>A0A9X2ABZ8_9BACL</name>
<evidence type="ECO:0000256" key="18">
    <source>
        <dbReference type="NCBIfam" id="TIGR00560"/>
    </source>
</evidence>
<comment type="pathway">
    <text evidence="4">Lipid metabolism.</text>
</comment>
<evidence type="ECO:0000256" key="4">
    <source>
        <dbReference type="ARBA" id="ARBA00005189"/>
    </source>
</evidence>
<feature type="transmembrane region" description="Helical" evidence="20">
    <location>
        <begin position="154"/>
        <end position="175"/>
    </location>
</feature>
<evidence type="ECO:0000256" key="5">
    <source>
        <dbReference type="ARBA" id="ARBA00010441"/>
    </source>
</evidence>
<evidence type="ECO:0000256" key="2">
    <source>
        <dbReference type="ARBA" id="ARBA00004651"/>
    </source>
</evidence>
<evidence type="ECO:0000256" key="13">
    <source>
        <dbReference type="ARBA" id="ARBA00023098"/>
    </source>
</evidence>
<keyword evidence="10 19" id="KW-0808">Transferase</keyword>
<dbReference type="GO" id="GO:0008444">
    <property type="term" value="F:CDP-diacylglycerol-glycerol-3-phosphate 3-phosphatidyltransferase activity"/>
    <property type="evidence" value="ECO:0007669"/>
    <property type="project" value="UniProtKB-UniRule"/>
</dbReference>
<dbReference type="PANTHER" id="PTHR14269">
    <property type="entry name" value="CDP-DIACYLGLYCEROL--GLYCEROL-3-PHOSPHATE 3-PHOSPHATIDYLTRANSFERASE-RELATED"/>
    <property type="match status" value="1"/>
</dbReference>
<evidence type="ECO:0000256" key="11">
    <source>
        <dbReference type="ARBA" id="ARBA00022692"/>
    </source>
</evidence>
<dbReference type="GO" id="GO:0005886">
    <property type="term" value="C:plasma membrane"/>
    <property type="evidence" value="ECO:0007669"/>
    <property type="project" value="UniProtKB-SubCell"/>
</dbReference>
<evidence type="ECO:0000256" key="12">
    <source>
        <dbReference type="ARBA" id="ARBA00022989"/>
    </source>
</evidence>
<dbReference type="PANTHER" id="PTHR14269:SF62">
    <property type="entry name" value="CDP-DIACYLGLYCEROL--GLYCEROL-3-PHOSPHATE 3-PHOSPHATIDYLTRANSFERASE 1, CHLOROPLASTIC"/>
    <property type="match status" value="1"/>
</dbReference>
<evidence type="ECO:0000256" key="15">
    <source>
        <dbReference type="ARBA" id="ARBA00023209"/>
    </source>
</evidence>
<sequence>MNLANRITIARMIMVPIVMLFLLVRIPLFQVYTGGRIISGGELIAAFVFIIAASTDSLDGYIARKRKLITNFGKFMDPLADKLLVSTSLICLVALQKVPAWIAIIIIAREFAVTGLRAVASSEGEVIAASGLGKWKTALQMIALVEIMIGDFPFSYIGIPFDVITLYAAAIMTVISGIDYFMKNRHVLGAQS</sequence>
<evidence type="ECO:0000256" key="3">
    <source>
        <dbReference type="ARBA" id="ARBA00005042"/>
    </source>
</evidence>
<evidence type="ECO:0000256" key="19">
    <source>
        <dbReference type="RuleBase" id="RU003750"/>
    </source>
</evidence>
<dbReference type="RefSeq" id="WP_241714193.1">
    <property type="nucleotide sequence ID" value="NZ_JALBUF010000005.1"/>
</dbReference>
<evidence type="ECO:0000256" key="9">
    <source>
        <dbReference type="ARBA" id="ARBA00022516"/>
    </source>
</evidence>
<accession>A0A9X2ABZ8</accession>
<reference evidence="21" key="1">
    <citation type="submission" date="2022-03" db="EMBL/GenBank/DDBJ databases">
        <title>Draft Genome Sequence of Firmicute Strain S0AB, a Heterotrophic Iron/Sulfur-Oxidizing Extreme Acidophile.</title>
        <authorList>
            <person name="Vergara E."/>
            <person name="Pakostova E."/>
            <person name="Johnson D.B."/>
            <person name="Holmes D.S."/>
        </authorList>
    </citation>
    <scope>NUCLEOTIDE SEQUENCE</scope>
    <source>
        <strain evidence="21">S0AB</strain>
    </source>
</reference>
<evidence type="ECO:0000256" key="10">
    <source>
        <dbReference type="ARBA" id="ARBA00022679"/>
    </source>
</evidence>
<comment type="subcellular location">
    <subcellularLocation>
        <location evidence="2">Cell membrane</location>
        <topology evidence="2">Multi-pass membrane protein</topology>
    </subcellularLocation>
</comment>
<evidence type="ECO:0000256" key="14">
    <source>
        <dbReference type="ARBA" id="ARBA00023136"/>
    </source>
</evidence>
<dbReference type="Proteomes" id="UP001139263">
    <property type="component" value="Unassembled WGS sequence"/>
</dbReference>
<evidence type="ECO:0000256" key="16">
    <source>
        <dbReference type="ARBA" id="ARBA00023264"/>
    </source>
</evidence>
<evidence type="ECO:0000256" key="17">
    <source>
        <dbReference type="ARBA" id="ARBA00048586"/>
    </source>
</evidence>
<dbReference type="InterPro" id="IPR004570">
    <property type="entry name" value="Phosphatidylglycerol_P_synth"/>
</dbReference>
<proteinExistence type="inferred from homology"/>
<dbReference type="AlphaFoldDB" id="A0A9X2ABZ8"/>
<keyword evidence="8" id="KW-1003">Cell membrane</keyword>
<dbReference type="InterPro" id="IPR043130">
    <property type="entry name" value="CDP-OH_PTrfase_TM_dom"/>
</dbReference>
<feature type="transmembrane region" description="Helical" evidence="20">
    <location>
        <begin position="12"/>
        <end position="32"/>
    </location>
</feature>
<feature type="transmembrane region" description="Helical" evidence="20">
    <location>
        <begin position="83"/>
        <end position="108"/>
    </location>
</feature>
<dbReference type="InterPro" id="IPR048254">
    <property type="entry name" value="CDP_ALCOHOL_P_TRANSF_CS"/>
</dbReference>
<gene>
    <name evidence="21" type="primary">pgsA</name>
    <name evidence="21" type="ORF">MM817_01936</name>
</gene>
<comment type="function">
    <text evidence="1">This protein catalyzes the committed step to the synthesis of the acidic phospholipids.</text>
</comment>
<evidence type="ECO:0000256" key="7">
    <source>
        <dbReference type="ARBA" id="ARBA00014944"/>
    </source>
</evidence>
<dbReference type="InterPro" id="IPR000462">
    <property type="entry name" value="CDP-OH_P_trans"/>
</dbReference>
<protein>
    <recommendedName>
        <fullName evidence="7 18">CDP-diacylglycerol--glycerol-3-phosphate 3-phosphatidyltransferase</fullName>
        <ecNumber evidence="6 18">2.7.8.5</ecNumber>
    </recommendedName>
</protein>
<dbReference type="EC" id="2.7.8.5" evidence="6 18"/>
<comment type="caution">
    <text evidence="21">The sequence shown here is derived from an EMBL/GenBank/DDBJ whole genome shotgun (WGS) entry which is preliminary data.</text>
</comment>
<keyword evidence="12 20" id="KW-1133">Transmembrane helix</keyword>
<dbReference type="Pfam" id="PF01066">
    <property type="entry name" value="CDP-OH_P_transf"/>
    <property type="match status" value="1"/>
</dbReference>
<dbReference type="GO" id="GO:0046474">
    <property type="term" value="P:glycerophospholipid biosynthetic process"/>
    <property type="evidence" value="ECO:0007669"/>
    <property type="project" value="TreeGrafter"/>
</dbReference>
<evidence type="ECO:0000256" key="6">
    <source>
        <dbReference type="ARBA" id="ARBA00013170"/>
    </source>
</evidence>
<comment type="pathway">
    <text evidence="3">Phospholipid metabolism; phosphatidylglycerol biosynthesis; phosphatidylglycerol from CDP-diacylglycerol: step 1/2.</text>
</comment>
<dbReference type="Gene3D" id="1.20.120.1760">
    <property type="match status" value="1"/>
</dbReference>
<keyword evidence="16" id="KW-1208">Phospholipid metabolism</keyword>
<comment type="similarity">
    <text evidence="5 19">Belongs to the CDP-alcohol phosphatidyltransferase class-I family.</text>
</comment>
<evidence type="ECO:0000256" key="1">
    <source>
        <dbReference type="ARBA" id="ARBA00003973"/>
    </source>
</evidence>
<keyword evidence="15" id="KW-0594">Phospholipid biosynthesis</keyword>
<dbReference type="EMBL" id="JALBUF010000005">
    <property type="protein sequence ID" value="MCI0183653.1"/>
    <property type="molecule type" value="Genomic_DNA"/>
</dbReference>
<dbReference type="PROSITE" id="PS00379">
    <property type="entry name" value="CDP_ALCOHOL_P_TRANSF"/>
    <property type="match status" value="1"/>
</dbReference>